<dbReference type="RefSeq" id="WP_022970360.1">
    <property type="nucleotide sequence ID" value="NZ_ATVD01000007.1"/>
</dbReference>
<keyword evidence="1" id="KW-0472">Membrane</keyword>
<keyword evidence="4" id="KW-1185">Reference proteome</keyword>
<dbReference type="Gene3D" id="3.90.550.10">
    <property type="entry name" value="Spore Coat Polysaccharide Biosynthesis Protein SpsA, Chain A"/>
    <property type="match status" value="1"/>
</dbReference>
<comment type="caution">
    <text evidence="3">The sequence shown here is derived from an EMBL/GenBank/DDBJ whole genome shotgun (WGS) entry which is preliminary data.</text>
</comment>
<dbReference type="InterPro" id="IPR001173">
    <property type="entry name" value="Glyco_trans_2-like"/>
</dbReference>
<protein>
    <recommendedName>
        <fullName evidence="2">Glycosyltransferase 2-like domain-containing protein</fullName>
    </recommendedName>
</protein>
<dbReference type="PANTHER" id="PTHR48090">
    <property type="entry name" value="UNDECAPRENYL-PHOSPHATE 4-DEOXY-4-FORMAMIDO-L-ARABINOSE TRANSFERASE-RELATED"/>
    <property type="match status" value="1"/>
</dbReference>
<dbReference type="PANTHER" id="PTHR48090:SF7">
    <property type="entry name" value="RFBJ PROTEIN"/>
    <property type="match status" value="1"/>
</dbReference>
<dbReference type="SUPFAM" id="SSF53448">
    <property type="entry name" value="Nucleotide-diphospho-sugar transferases"/>
    <property type="match status" value="1"/>
</dbReference>
<dbReference type="EMBL" id="AVCI01000010">
    <property type="protein sequence ID" value="KFN42384.1"/>
    <property type="molecule type" value="Genomic_DNA"/>
</dbReference>
<dbReference type="STRING" id="1121015.GCA_000420545_02767"/>
<gene>
    <name evidence="3" type="ORF">N789_13585</name>
</gene>
<reference evidence="3 4" key="1">
    <citation type="submission" date="2013-09" db="EMBL/GenBank/DDBJ databases">
        <title>Genome sequencing of Arenimonas oryziterrae.</title>
        <authorList>
            <person name="Chen F."/>
            <person name="Wang G."/>
        </authorList>
    </citation>
    <scope>NUCLEOTIDE SEQUENCE [LARGE SCALE GENOMIC DNA]</scope>
    <source>
        <strain evidence="3 4">YC6267</strain>
    </source>
</reference>
<organism evidence="3 4">
    <name type="scientific">Arenimonas oryziterrae DSM 21050 = YC6267</name>
    <dbReference type="NCBI Taxonomy" id="1121015"/>
    <lineage>
        <taxon>Bacteria</taxon>
        <taxon>Pseudomonadati</taxon>
        <taxon>Pseudomonadota</taxon>
        <taxon>Gammaproteobacteria</taxon>
        <taxon>Lysobacterales</taxon>
        <taxon>Lysobacteraceae</taxon>
        <taxon>Arenimonas</taxon>
    </lineage>
</organism>
<evidence type="ECO:0000259" key="2">
    <source>
        <dbReference type="Pfam" id="PF00535"/>
    </source>
</evidence>
<evidence type="ECO:0000313" key="4">
    <source>
        <dbReference type="Proteomes" id="UP000029385"/>
    </source>
</evidence>
<keyword evidence="1" id="KW-0812">Transmembrane</keyword>
<sequence length="324" mass="35035">MTADVRIAVLIPCHNEALTVAKVVADFRAALPQAAIYVFDNASTDETAALARAAGARVIAVPAKGKGHVVRSMFRDVDADVLLMVDGDDTYPADHAERVLAPVLAGEADMVVGTRLEAHADSAFRRFHGFGNRLVRTVISSLFQTRIADVLSGYRAFNRRFVRSMPVLSQGFEIETEMTVFALAQGMVLREVPVPYGSRPEGSHSKLNTFRDGFRVLRTILFLYKDHRPLLFFGLIAIACTLAGLAFGSVVISEFALTGAVTHPSTAVLASALVLTALLSLATGLILDTVNRRSQELMRLLTDQILPSTADRSRARDDGPADKG</sequence>
<feature type="transmembrane region" description="Helical" evidence="1">
    <location>
        <begin position="267"/>
        <end position="290"/>
    </location>
</feature>
<keyword evidence="1" id="KW-1133">Transmembrane helix</keyword>
<dbReference type="InterPro" id="IPR029044">
    <property type="entry name" value="Nucleotide-diphossugar_trans"/>
</dbReference>
<evidence type="ECO:0000313" key="3">
    <source>
        <dbReference type="EMBL" id="KFN42384.1"/>
    </source>
</evidence>
<dbReference type="InterPro" id="IPR050256">
    <property type="entry name" value="Glycosyltransferase_2"/>
</dbReference>
<proteinExistence type="predicted"/>
<feature type="domain" description="Glycosyltransferase 2-like" evidence="2">
    <location>
        <begin position="9"/>
        <end position="162"/>
    </location>
</feature>
<feature type="transmembrane region" description="Helical" evidence="1">
    <location>
        <begin position="230"/>
        <end position="252"/>
    </location>
</feature>
<dbReference type="AlphaFoldDB" id="A0A091ATQ6"/>
<evidence type="ECO:0000256" key="1">
    <source>
        <dbReference type="SAM" id="Phobius"/>
    </source>
</evidence>
<dbReference type="Proteomes" id="UP000029385">
    <property type="component" value="Unassembled WGS sequence"/>
</dbReference>
<name>A0A091ATQ6_9GAMM</name>
<dbReference type="CDD" id="cd04179">
    <property type="entry name" value="DPM_DPG-synthase_like"/>
    <property type="match status" value="1"/>
</dbReference>
<dbReference type="eggNOG" id="COG0463">
    <property type="taxonomic scope" value="Bacteria"/>
</dbReference>
<dbReference type="OrthoDB" id="276604at2"/>
<accession>A0A091ATQ6</accession>
<dbReference type="Pfam" id="PF00535">
    <property type="entry name" value="Glycos_transf_2"/>
    <property type="match status" value="1"/>
</dbReference>